<organism evidence="1 2">
    <name type="scientific">Liparis tanakae</name>
    <name type="common">Tanaka's snailfish</name>
    <dbReference type="NCBI Taxonomy" id="230148"/>
    <lineage>
        <taxon>Eukaryota</taxon>
        <taxon>Metazoa</taxon>
        <taxon>Chordata</taxon>
        <taxon>Craniata</taxon>
        <taxon>Vertebrata</taxon>
        <taxon>Euteleostomi</taxon>
        <taxon>Actinopterygii</taxon>
        <taxon>Neopterygii</taxon>
        <taxon>Teleostei</taxon>
        <taxon>Neoteleostei</taxon>
        <taxon>Acanthomorphata</taxon>
        <taxon>Eupercaria</taxon>
        <taxon>Perciformes</taxon>
        <taxon>Cottioidei</taxon>
        <taxon>Cottales</taxon>
        <taxon>Liparidae</taxon>
        <taxon>Liparis</taxon>
    </lineage>
</organism>
<comment type="caution">
    <text evidence="1">The sequence shown here is derived from an EMBL/GenBank/DDBJ whole genome shotgun (WGS) entry which is preliminary data.</text>
</comment>
<dbReference type="EMBL" id="SRLO01000031">
    <property type="protein sequence ID" value="TNN83773.1"/>
    <property type="molecule type" value="Genomic_DNA"/>
</dbReference>
<sequence>MDETLGTVSLSQTPSARSLSLISHANMVELSPPPPPLYIVHISIHLPRTQQSVPGCRACPESVHPPAQDLADAAVADPQLSGDVAGPDALVGQLHYPLPHHVREGSAVHKHPAELVHTPVPYVGYNSSTHRSSGPGAEVWQPRVIRARGGSEVSRQLPLSQPDSQQLPITCQQYGKQSFCPAGR</sequence>
<evidence type="ECO:0000313" key="1">
    <source>
        <dbReference type="EMBL" id="TNN83773.1"/>
    </source>
</evidence>
<name>A0A4Z2J2Q8_9TELE</name>
<evidence type="ECO:0000313" key="2">
    <source>
        <dbReference type="Proteomes" id="UP000314294"/>
    </source>
</evidence>
<reference evidence="1 2" key="1">
    <citation type="submission" date="2019-03" db="EMBL/GenBank/DDBJ databases">
        <title>First draft genome of Liparis tanakae, snailfish: a comprehensive survey of snailfish specific genes.</title>
        <authorList>
            <person name="Kim W."/>
            <person name="Song I."/>
            <person name="Jeong J.-H."/>
            <person name="Kim D."/>
            <person name="Kim S."/>
            <person name="Ryu S."/>
            <person name="Song J.Y."/>
            <person name="Lee S.K."/>
        </authorList>
    </citation>
    <scope>NUCLEOTIDE SEQUENCE [LARGE SCALE GENOMIC DNA]</scope>
    <source>
        <tissue evidence="1">Muscle</tissue>
    </source>
</reference>
<keyword evidence="2" id="KW-1185">Reference proteome</keyword>
<protein>
    <submittedName>
        <fullName evidence="1">Uncharacterized protein</fullName>
    </submittedName>
</protein>
<proteinExistence type="predicted"/>
<gene>
    <name evidence="1" type="ORF">EYF80_005949</name>
</gene>
<accession>A0A4Z2J2Q8</accession>
<dbReference type="AlphaFoldDB" id="A0A4Z2J2Q8"/>
<dbReference type="Proteomes" id="UP000314294">
    <property type="component" value="Unassembled WGS sequence"/>
</dbReference>